<feature type="domain" description="Myb-like" evidence="8">
    <location>
        <begin position="1019"/>
        <end position="1070"/>
    </location>
</feature>
<feature type="domain" description="Myb-like" evidence="8">
    <location>
        <begin position="967"/>
        <end position="1018"/>
    </location>
</feature>
<feature type="region of interest" description="Disordered" evidence="7">
    <location>
        <begin position="1459"/>
        <end position="1484"/>
    </location>
</feature>
<evidence type="ECO:0000259" key="8">
    <source>
        <dbReference type="PROSITE" id="PS50090"/>
    </source>
</evidence>
<keyword evidence="6" id="KW-0539">Nucleus</keyword>
<feature type="region of interest" description="Disordered" evidence="7">
    <location>
        <begin position="56"/>
        <end position="77"/>
    </location>
</feature>
<feature type="domain" description="HTH myb-type" evidence="9">
    <location>
        <begin position="1019"/>
        <end position="1074"/>
    </location>
</feature>
<evidence type="ECO:0000256" key="7">
    <source>
        <dbReference type="SAM" id="MobiDB-lite"/>
    </source>
</evidence>
<accession>A0A9E7GPG7</accession>
<dbReference type="SMART" id="SM00717">
    <property type="entry name" value="SANT"/>
    <property type="match status" value="3"/>
</dbReference>
<feature type="region of interest" description="Disordered" evidence="7">
    <location>
        <begin position="102"/>
        <end position="124"/>
    </location>
</feature>
<dbReference type="FunFam" id="1.10.10.60:FF:000010">
    <property type="entry name" value="Transcriptional activator Myb isoform A"/>
    <property type="match status" value="1"/>
</dbReference>
<feature type="region of interest" description="Disordered" evidence="7">
    <location>
        <begin position="1"/>
        <end position="20"/>
    </location>
</feature>
<dbReference type="InterPro" id="IPR001005">
    <property type="entry name" value="SANT/Myb"/>
</dbReference>
<dbReference type="InterPro" id="IPR009057">
    <property type="entry name" value="Homeodomain-like_sf"/>
</dbReference>
<dbReference type="PANTHER" id="PTHR47071:SF9">
    <property type="entry name" value="TRM32-LIKE PROTEIN (DUF3741)"/>
    <property type="match status" value="1"/>
</dbReference>
<evidence type="ECO:0000256" key="4">
    <source>
        <dbReference type="ARBA" id="ARBA00023125"/>
    </source>
</evidence>
<keyword evidence="4 10" id="KW-0238">DNA-binding</keyword>
<feature type="compositionally biased region" description="Pro residues" evidence="7">
    <location>
        <begin position="1"/>
        <end position="10"/>
    </location>
</feature>
<feature type="region of interest" description="Disordered" evidence="7">
    <location>
        <begin position="1378"/>
        <end position="1402"/>
    </location>
</feature>
<dbReference type="GO" id="GO:0006355">
    <property type="term" value="P:regulation of DNA-templated transcription"/>
    <property type="evidence" value="ECO:0007669"/>
    <property type="project" value="UniProtKB-ARBA"/>
</dbReference>
<proteinExistence type="predicted"/>
<sequence>MHAEPPPFPRSAPASSHTENLGVSKKQLCESTTLWYFCCRATCLVVAFILPAGVKSPKKKQNSASVGDDQNSLDKDEDLLIKNKENSGGRSSPNALMKSLISRRRSREKDKKQNTSPSSSQMQRTLSIHHLESDDYVSPDEQTPQNGNFATELTADETECSSTNEAVPALPMTSETATVEKQSRFGRSKSHVNWASRHQLVDKELNEARDSIPNGLGRDASLYKSKEFMEMLQLFSENKELFLKFLQDPTFIFTDYTQEQQASIPAMKLTKSGSFPAAGWSHRNRPLSLDDKQEETGSIDAPSSTCNAVEDAAHSMESMAHPDAANMLKAESEALDCAELGFAETKNTKNVGNVSTRFKVLKQKIKYIIKENKKEHQRISMDSILHKIPYGEKVSENVKKEAEGLWHGRLAKSISRAKKIGLPSSSSKHTIRSIRKSSSLTESLGRYSQLLEYVSSTESKRSPDMSMMFKEDTDSLRQKTPKVLKRIFSLPELPTGSASKDLRNEVSNSQLLVRPTSRAVARSSSVKTCDTSQVDSVAALTADEQSIEPEKLVEHSLEEDVSGIPVETEEPSVPIDEQEQSIVDEDSFSSLDGSKILVTDSNVQEDATSPTGETPHSEAEESELMTIPEADFGMDASLTMENVEQKQIEQTPTQTKLSEFSSFHIQVHEGEEAEFEYVRNILMMSGFSSEEAFGEWHLPDQPVDPSLFEDSLHDLETAAAEPDITLKHMLLFDLINEVLLETYDTSFAYCPWVLHADCQIRPLPVGHRVLEEVWAVISKHLSYQLLLDQTVESTVARDFTRNDGWMNLQYDTEYVALDLEDLLLEDLIDEIVLEFADLSCSGMHYDYFISPPFSLCLSALLSLPFSYNGRGCLSNDLPVLGSPASIFRFEGFESDLELPFRPLHSSSPGGLRGFFGMKIEQSCVENKQSAAASSSSLSEGSYGMTRMSPAVCSGPAPSPTGRRTSGPIRRAKGGWTPQEDETLRKAVEAYKGRCWKKIAEFFPHRTEVQCLHRWQKVLNPELIKGPWTPEEDEKIVSLVAKYGATKWSIIAKSLPGRIGKQCRERWHNHLDPTIKKDAWTVEEELALMNAHCVHGNKWAEIAKVLPGRTDNSIKNHWNSSLKKKLDFFMASGKLPLFPKPEMLDDSKDITNLDGRRSLLSSSEGSDTITRAFSGSVCSFDSGLPAEPCKLEDQKNWLALSTVQDSKTEALTNLTVRGINDPDTGCSKHTSTSDICTRSDPETELAECSNAGENDQLNDTLQPAKLKLEAPPVFGSLFYKPFQLEDVCLSAASTLLTTHDSIRQSYCSAIVTSPNSYLTPPSVTGKNTIQSVESVLKSAARSFSNTPSIFRRTKREAETMFASDSSTSQSDRFKFLDTSGTTVEGKSGDNSEATDSSKFSSSPFDSGTVLYNGKSFNVSPPYRLRSKRSAIIKSVEKQLDFTFKENDCDCNIEHLNLPTDSSSHSSNTILPSIQERKLTEPPIGL</sequence>
<feature type="region of interest" description="Disordered" evidence="7">
    <location>
        <begin position="595"/>
        <end position="622"/>
    </location>
</feature>
<dbReference type="EMBL" id="CP097509">
    <property type="protein sequence ID" value="URE14928.1"/>
    <property type="molecule type" value="Genomic_DNA"/>
</dbReference>
<organism evidence="10 11">
    <name type="scientific">Musa troglodytarum</name>
    <name type="common">fe'i banana</name>
    <dbReference type="NCBI Taxonomy" id="320322"/>
    <lineage>
        <taxon>Eukaryota</taxon>
        <taxon>Viridiplantae</taxon>
        <taxon>Streptophyta</taxon>
        <taxon>Embryophyta</taxon>
        <taxon>Tracheophyta</taxon>
        <taxon>Spermatophyta</taxon>
        <taxon>Magnoliopsida</taxon>
        <taxon>Liliopsida</taxon>
        <taxon>Zingiberales</taxon>
        <taxon>Musaceae</taxon>
        <taxon>Musa</taxon>
    </lineage>
</organism>
<dbReference type="PROSITE" id="PS51294">
    <property type="entry name" value="HTH_MYB"/>
    <property type="match status" value="3"/>
</dbReference>
<feature type="domain" description="Myb-like" evidence="8">
    <location>
        <begin position="1071"/>
        <end position="1121"/>
    </location>
</feature>
<dbReference type="FunFam" id="1.10.10.60:FF:000324">
    <property type="entry name" value="Transcription factor MYB3R-2"/>
    <property type="match status" value="1"/>
</dbReference>
<dbReference type="Pfam" id="PF12552">
    <property type="entry name" value="DUF3741"/>
    <property type="match status" value="1"/>
</dbReference>
<evidence type="ECO:0000256" key="5">
    <source>
        <dbReference type="ARBA" id="ARBA00023163"/>
    </source>
</evidence>
<name>A0A9E7GPG7_9LILI</name>
<evidence type="ECO:0000256" key="6">
    <source>
        <dbReference type="ARBA" id="ARBA00023242"/>
    </source>
</evidence>
<dbReference type="CDD" id="cd00167">
    <property type="entry name" value="SANT"/>
    <property type="match status" value="3"/>
</dbReference>
<evidence type="ECO:0000256" key="2">
    <source>
        <dbReference type="ARBA" id="ARBA00022737"/>
    </source>
</evidence>
<dbReference type="InterPro" id="IPR044257">
    <property type="entry name" value="TRM32-like"/>
</dbReference>
<dbReference type="Pfam" id="PF00249">
    <property type="entry name" value="Myb_DNA-binding"/>
    <property type="match status" value="3"/>
</dbReference>
<dbReference type="InterPro" id="IPR017930">
    <property type="entry name" value="Myb_dom"/>
</dbReference>
<gene>
    <name evidence="10" type="ORF">MUK42_11227</name>
</gene>
<keyword evidence="2" id="KW-0677">Repeat</keyword>
<evidence type="ECO:0000313" key="10">
    <source>
        <dbReference type="EMBL" id="URE14928.1"/>
    </source>
</evidence>
<feature type="region of interest" description="Disordered" evidence="7">
    <location>
        <begin position="948"/>
        <end position="977"/>
    </location>
</feature>
<feature type="region of interest" description="Disordered" evidence="7">
    <location>
        <begin position="156"/>
        <end position="190"/>
    </location>
</feature>
<dbReference type="Pfam" id="PF14309">
    <property type="entry name" value="DUF4378"/>
    <property type="match status" value="1"/>
</dbReference>
<dbReference type="OrthoDB" id="758104at2759"/>
<keyword evidence="11" id="KW-1185">Reference proteome</keyword>
<dbReference type="SUPFAM" id="SSF46689">
    <property type="entry name" value="Homeodomain-like"/>
    <property type="match status" value="2"/>
</dbReference>
<feature type="compositionally biased region" description="Polar residues" evidence="7">
    <location>
        <begin position="599"/>
        <end position="614"/>
    </location>
</feature>
<keyword evidence="3" id="KW-0805">Transcription regulation</keyword>
<comment type="subcellular location">
    <subcellularLocation>
        <location evidence="1">Nucleus</location>
    </subcellularLocation>
</comment>
<evidence type="ECO:0000259" key="9">
    <source>
        <dbReference type="PROSITE" id="PS51294"/>
    </source>
</evidence>
<feature type="domain" description="HTH myb-type" evidence="9">
    <location>
        <begin position="972"/>
        <end position="1018"/>
    </location>
</feature>
<protein>
    <submittedName>
        <fullName evidence="10">Myb-like DNA-binding domain</fullName>
    </submittedName>
</protein>
<dbReference type="FunFam" id="1.10.10.60:FF:000016">
    <property type="entry name" value="Transcriptional activator Myb isoform A"/>
    <property type="match status" value="1"/>
</dbReference>
<dbReference type="PANTHER" id="PTHR47071">
    <property type="entry name" value="PROTEIN TRM32"/>
    <property type="match status" value="1"/>
</dbReference>
<dbReference type="InterPro" id="IPR022212">
    <property type="entry name" value="DUF3741"/>
</dbReference>
<dbReference type="GO" id="GO:0003677">
    <property type="term" value="F:DNA binding"/>
    <property type="evidence" value="ECO:0007669"/>
    <property type="project" value="UniProtKB-KW"/>
</dbReference>
<dbReference type="Proteomes" id="UP001055439">
    <property type="component" value="Chromosome 7"/>
</dbReference>
<feature type="compositionally biased region" description="Polar residues" evidence="7">
    <location>
        <begin position="1459"/>
        <end position="1470"/>
    </location>
</feature>
<keyword evidence="5" id="KW-0804">Transcription</keyword>
<dbReference type="InterPro" id="IPR025486">
    <property type="entry name" value="DUF4378"/>
</dbReference>
<evidence type="ECO:0000256" key="3">
    <source>
        <dbReference type="ARBA" id="ARBA00023015"/>
    </source>
</evidence>
<dbReference type="PROSITE" id="PS50090">
    <property type="entry name" value="MYB_LIKE"/>
    <property type="match status" value="3"/>
</dbReference>
<dbReference type="Gene3D" id="1.10.10.60">
    <property type="entry name" value="Homeodomain-like"/>
    <property type="match status" value="3"/>
</dbReference>
<dbReference type="GO" id="GO:0005634">
    <property type="term" value="C:nucleus"/>
    <property type="evidence" value="ECO:0007669"/>
    <property type="project" value="UniProtKB-SubCell"/>
</dbReference>
<feature type="region of interest" description="Disordered" evidence="7">
    <location>
        <begin position="280"/>
        <end position="305"/>
    </location>
</feature>
<evidence type="ECO:0000313" key="11">
    <source>
        <dbReference type="Proteomes" id="UP001055439"/>
    </source>
</evidence>
<reference evidence="10" key="1">
    <citation type="submission" date="2022-05" db="EMBL/GenBank/DDBJ databases">
        <title>The Musa troglodytarum L. genome provides insights into the mechanism of non-climacteric behaviour and enrichment of carotenoids.</title>
        <authorList>
            <person name="Wang J."/>
        </authorList>
    </citation>
    <scope>NUCLEOTIDE SEQUENCE</scope>
    <source>
        <tissue evidence="10">Leaf</tissue>
    </source>
</reference>
<evidence type="ECO:0000256" key="1">
    <source>
        <dbReference type="ARBA" id="ARBA00004123"/>
    </source>
</evidence>
<feature type="compositionally biased region" description="Polar residues" evidence="7">
    <location>
        <begin position="114"/>
        <end position="124"/>
    </location>
</feature>
<feature type="compositionally biased region" description="Polar residues" evidence="7">
    <location>
        <begin position="1378"/>
        <end position="1393"/>
    </location>
</feature>
<feature type="domain" description="HTH myb-type" evidence="9">
    <location>
        <begin position="1075"/>
        <end position="1125"/>
    </location>
</feature>